<dbReference type="PANTHER" id="PTHR35515">
    <property type="entry name" value="NAD(P)H-QUINONE OXIDOREDUCTASE SUBUNIT N, CHLOROPLASTIC"/>
    <property type="match status" value="1"/>
</dbReference>
<proteinExistence type="predicted"/>
<accession>A0A1D6N5I0</accession>
<sequence>MWSAATAAAARAVSVSPVPAPSLLSGRRGGSRGGRGSVSVRSTVWDFVGGDLPSLGRQPVARWYFPPEVDYRLSLLHPDAKGLVVWIIEAKVLSKAELQFLAMLPDIRPKVRVIAECGNWRSFVWKPLKQIAGLEPDPDAEE</sequence>
<dbReference type="GO" id="GO:0048038">
    <property type="term" value="F:quinone binding"/>
    <property type="evidence" value="ECO:0007669"/>
    <property type="project" value="UniProtKB-KW"/>
</dbReference>
<keyword evidence="3" id="KW-0618">Plastoquinone</keyword>
<dbReference type="Pfam" id="PF11909">
    <property type="entry name" value="NdhN"/>
    <property type="match status" value="1"/>
</dbReference>
<dbReference type="InterPro" id="IPR020874">
    <property type="entry name" value="NAD(P)H-quinone_OxRdtase_su_N"/>
</dbReference>
<dbReference type="AlphaFoldDB" id="A0A1D6N5I0"/>
<keyword evidence="6" id="KW-0472">Membrane</keyword>
<evidence type="ECO:0000256" key="5">
    <source>
        <dbReference type="ARBA" id="ARBA00023027"/>
    </source>
</evidence>
<evidence type="ECO:0000313" key="7">
    <source>
        <dbReference type="EMBL" id="ONM35880.1"/>
    </source>
</evidence>
<dbReference type="STRING" id="4577.A0A1D6N5I0"/>
<evidence type="ECO:0000256" key="3">
    <source>
        <dbReference type="ARBA" id="ARBA00022957"/>
    </source>
</evidence>
<gene>
    <name evidence="7" type="ORF">ZEAMMB73_Zm00001d042620</name>
</gene>
<protein>
    <submittedName>
        <fullName evidence="7">NAD(P)H-quinone oxidoreductase subunit N chloroplastic</fullName>
    </submittedName>
</protein>
<evidence type="ECO:0000256" key="1">
    <source>
        <dbReference type="ARBA" id="ARBA00022719"/>
    </source>
</evidence>
<dbReference type="GO" id="GO:0016020">
    <property type="term" value="C:membrane"/>
    <property type="evidence" value="ECO:0007669"/>
    <property type="project" value="InterPro"/>
</dbReference>
<keyword evidence="4" id="KW-1278">Translocase</keyword>
<dbReference type="EMBL" id="CM007649">
    <property type="protein sequence ID" value="ONM35880.1"/>
    <property type="molecule type" value="Genomic_DNA"/>
</dbReference>
<keyword evidence="2" id="KW-0521">NADP</keyword>
<dbReference type="PANTHER" id="PTHR35515:SF1">
    <property type="entry name" value="NAD(P)H-QUINONE OXIDOREDUCTASE SUBUNIT N, CHLOROPLASTIC"/>
    <property type="match status" value="1"/>
</dbReference>
<dbReference type="OMA" id="VIVECGN"/>
<evidence type="ECO:0000256" key="4">
    <source>
        <dbReference type="ARBA" id="ARBA00022967"/>
    </source>
</evidence>
<keyword evidence="5" id="KW-0520">NAD</keyword>
<reference evidence="7" key="1">
    <citation type="submission" date="2015-12" db="EMBL/GenBank/DDBJ databases">
        <title>Update maize B73 reference genome by single molecule sequencing technologies.</title>
        <authorList>
            <consortium name="Maize Genome Sequencing Project"/>
            <person name="Ware D."/>
        </authorList>
    </citation>
    <scope>NUCLEOTIDE SEQUENCE [LARGE SCALE GENOMIC DNA]</scope>
    <source>
        <tissue evidence="7">Seedling</tissue>
    </source>
</reference>
<dbReference type="GO" id="GO:0016655">
    <property type="term" value="F:oxidoreductase activity, acting on NAD(P)H, quinone or similar compound as acceptor"/>
    <property type="evidence" value="ECO:0007669"/>
    <property type="project" value="InterPro"/>
</dbReference>
<keyword evidence="1" id="KW-0874">Quinone</keyword>
<evidence type="ECO:0000256" key="6">
    <source>
        <dbReference type="ARBA" id="ARBA00023136"/>
    </source>
</evidence>
<dbReference type="InParanoid" id="A0A1D6N5I0"/>
<dbReference type="ExpressionAtlas" id="A0A1D6N5I0">
    <property type="expression patterns" value="baseline and differential"/>
</dbReference>
<organism evidence="7">
    <name type="scientific">Zea mays</name>
    <name type="common">Maize</name>
    <dbReference type="NCBI Taxonomy" id="4577"/>
    <lineage>
        <taxon>Eukaryota</taxon>
        <taxon>Viridiplantae</taxon>
        <taxon>Streptophyta</taxon>
        <taxon>Embryophyta</taxon>
        <taxon>Tracheophyta</taxon>
        <taxon>Spermatophyta</taxon>
        <taxon>Magnoliopsida</taxon>
        <taxon>Liliopsida</taxon>
        <taxon>Poales</taxon>
        <taxon>Poaceae</taxon>
        <taxon>PACMAD clade</taxon>
        <taxon>Panicoideae</taxon>
        <taxon>Andropogonodae</taxon>
        <taxon>Andropogoneae</taxon>
        <taxon>Tripsacinae</taxon>
        <taxon>Zea</taxon>
    </lineage>
</organism>
<name>A0A1D6N5I0_MAIZE</name>
<dbReference type="eggNOG" id="ENOG502QUZI">
    <property type="taxonomic scope" value="Eukaryota"/>
</dbReference>
<evidence type="ECO:0000256" key="2">
    <source>
        <dbReference type="ARBA" id="ARBA00022857"/>
    </source>
</evidence>